<feature type="chain" id="PRO_5026750318" evidence="1">
    <location>
        <begin position="22"/>
        <end position="281"/>
    </location>
</feature>
<comment type="caution">
    <text evidence="2">The sequence shown here is derived from an EMBL/GenBank/DDBJ whole genome shotgun (WGS) entry which is preliminary data.</text>
</comment>
<dbReference type="Proteomes" id="UP000435036">
    <property type="component" value="Unassembled WGS sequence"/>
</dbReference>
<gene>
    <name evidence="2" type="ORF">GQF63_04080</name>
</gene>
<reference evidence="2 3" key="1">
    <citation type="submission" date="2019-12" db="EMBL/GenBank/DDBJ databases">
        <authorList>
            <person name="Dong K."/>
        </authorList>
    </citation>
    <scope>NUCLEOTIDE SEQUENCE [LARGE SCALE GENOMIC DNA]</scope>
    <source>
        <strain evidence="2 3">JCM 31225</strain>
    </source>
</reference>
<evidence type="ECO:0000313" key="2">
    <source>
        <dbReference type="EMBL" id="MVZ61192.1"/>
    </source>
</evidence>
<dbReference type="PROSITE" id="PS51257">
    <property type="entry name" value="PROKAR_LIPOPROTEIN"/>
    <property type="match status" value="1"/>
</dbReference>
<accession>A0A6N8L079</accession>
<organism evidence="2 3">
    <name type="scientific">Sphingobacterium humi</name>
    <dbReference type="NCBI Taxonomy" id="1796905"/>
    <lineage>
        <taxon>Bacteria</taxon>
        <taxon>Pseudomonadati</taxon>
        <taxon>Bacteroidota</taxon>
        <taxon>Sphingobacteriia</taxon>
        <taxon>Sphingobacteriales</taxon>
        <taxon>Sphingobacteriaceae</taxon>
        <taxon>Sphingobacterium</taxon>
    </lineage>
</organism>
<dbReference type="InterPro" id="IPR032299">
    <property type="entry name" value="DUF4843"/>
</dbReference>
<dbReference type="Pfam" id="PF16132">
    <property type="entry name" value="DUF4843"/>
    <property type="match status" value="1"/>
</dbReference>
<proteinExistence type="predicted"/>
<dbReference type="EMBL" id="WSQA01000002">
    <property type="protein sequence ID" value="MVZ61192.1"/>
    <property type="molecule type" value="Genomic_DNA"/>
</dbReference>
<protein>
    <submittedName>
        <fullName evidence="2">DUF4843 domain-containing protein</fullName>
    </submittedName>
</protein>
<sequence>MKNLMYACSLLWLFLTLSSCEKETMKYEGSEGIYFAVQWGPTFSDSTEWGFQNYTPVEFIKVGGTDYTVKLRVRVTGNVKSYDRSFGIKVNKDSTSAVEGEDFEAFLPEYQIKAGQLFTDIPIKMLRSEALLTEKRILGIDLVPSSDLSIGIPTWYPLDPYFASDREQTFNATFHQIESSDFITKPTVWYGANINGLEAGLFGEFSVKKFLLICELLDLEYEDFQSTATMHSIRRQIVNQTLKAYLQDMFDKKTPILEDDGRLMWAMGVSWSSTIGVPYKP</sequence>
<evidence type="ECO:0000313" key="3">
    <source>
        <dbReference type="Proteomes" id="UP000435036"/>
    </source>
</evidence>
<name>A0A6N8L079_9SPHI</name>
<evidence type="ECO:0000256" key="1">
    <source>
        <dbReference type="SAM" id="SignalP"/>
    </source>
</evidence>
<dbReference type="OrthoDB" id="1096291at2"/>
<dbReference type="RefSeq" id="WP_160367830.1">
    <property type="nucleotide sequence ID" value="NZ_WSQA01000002.1"/>
</dbReference>
<keyword evidence="3" id="KW-1185">Reference proteome</keyword>
<dbReference type="AlphaFoldDB" id="A0A6N8L079"/>
<feature type="signal peptide" evidence="1">
    <location>
        <begin position="1"/>
        <end position="21"/>
    </location>
</feature>
<keyword evidence="1" id="KW-0732">Signal</keyword>